<comment type="similarity">
    <text evidence="1">Belongs to the PrpD family.</text>
</comment>
<protein>
    <submittedName>
        <fullName evidence="3">MmgE/PrpD family protein</fullName>
    </submittedName>
</protein>
<feature type="domain" description="MmgE/PrpD N-terminal" evidence="2">
    <location>
        <begin position="23"/>
        <end position="270"/>
    </location>
</feature>
<dbReference type="GO" id="GO:0016829">
    <property type="term" value="F:lyase activity"/>
    <property type="evidence" value="ECO:0007669"/>
    <property type="project" value="InterPro"/>
</dbReference>
<dbReference type="SUPFAM" id="SSF103378">
    <property type="entry name" value="2-methylcitrate dehydratase PrpD"/>
    <property type="match status" value="1"/>
</dbReference>
<dbReference type="Proteomes" id="UP000567293">
    <property type="component" value="Unassembled WGS sequence"/>
</dbReference>
<proteinExistence type="inferred from homology"/>
<name>A0A7V8NRC7_9BACT</name>
<dbReference type="InterPro" id="IPR036148">
    <property type="entry name" value="MmgE/PrpD_sf"/>
</dbReference>
<accession>A0A7V8NRC7</accession>
<dbReference type="Gene3D" id="1.10.4100.10">
    <property type="entry name" value="2-methylcitrate dehydratase PrpD"/>
    <property type="match status" value="1"/>
</dbReference>
<evidence type="ECO:0000256" key="1">
    <source>
        <dbReference type="ARBA" id="ARBA00006174"/>
    </source>
</evidence>
<dbReference type="Pfam" id="PF03972">
    <property type="entry name" value="MmgE_PrpD_N"/>
    <property type="match status" value="1"/>
</dbReference>
<dbReference type="PANTHER" id="PTHR16943">
    <property type="entry name" value="2-METHYLCITRATE DEHYDRATASE-RELATED"/>
    <property type="match status" value="1"/>
</dbReference>
<dbReference type="InterPro" id="IPR005656">
    <property type="entry name" value="MmgE_PrpD"/>
</dbReference>
<gene>
    <name evidence="3" type="ORF">HRJ53_13115</name>
</gene>
<comment type="caution">
    <text evidence="3">The sequence shown here is derived from an EMBL/GenBank/DDBJ whole genome shotgun (WGS) entry which is preliminary data.</text>
</comment>
<keyword evidence="4" id="KW-1185">Reference proteome</keyword>
<dbReference type="InterPro" id="IPR042183">
    <property type="entry name" value="MmgE/PrpD_sf_1"/>
</dbReference>
<evidence type="ECO:0000313" key="4">
    <source>
        <dbReference type="Proteomes" id="UP000567293"/>
    </source>
</evidence>
<evidence type="ECO:0000313" key="3">
    <source>
        <dbReference type="EMBL" id="MBA0085932.1"/>
    </source>
</evidence>
<dbReference type="InterPro" id="IPR045336">
    <property type="entry name" value="MmgE_PrpD_N"/>
</dbReference>
<feature type="non-terminal residue" evidence="3">
    <location>
        <position position="299"/>
    </location>
</feature>
<sequence>MSSAWPIAAQAQDSSPSSALVVARILNRVSFGDLPPAAVKHAKIILASTLASAASGTGIGSVRIVRELAKEQGGQPEATVWFDGAKLPVAEAARVNAMLSDAAASDDSDLRNVAHTGTCLTAVGLAIGARTAATGADVLQAMVAGYEAAGRLGEALGASSGSSSRGVGAISGSVGRAFHASSIVAFGGAVTAARLLRLTEEQMAHAIGITATTVGGLAIGTNSWAREYHAGNAALCAVNAALAAGRGYRVNSDMLEAPGGFLAVFGGGKPDTSNLTRALDNNYQITRYLAIKLVPGAHA</sequence>
<dbReference type="AlphaFoldDB" id="A0A7V8NRC7"/>
<evidence type="ECO:0000259" key="2">
    <source>
        <dbReference type="Pfam" id="PF03972"/>
    </source>
</evidence>
<organism evidence="3 4">
    <name type="scientific">Candidatus Acidiferrum panamense</name>
    <dbReference type="NCBI Taxonomy" id="2741543"/>
    <lineage>
        <taxon>Bacteria</taxon>
        <taxon>Pseudomonadati</taxon>
        <taxon>Acidobacteriota</taxon>
        <taxon>Terriglobia</taxon>
        <taxon>Candidatus Acidiferrales</taxon>
        <taxon>Candidatus Acidiferrum</taxon>
    </lineage>
</organism>
<reference evidence="3" key="1">
    <citation type="submission" date="2020-06" db="EMBL/GenBank/DDBJ databases">
        <title>Legume-microbial interactions unlock mineral nutrients during tropical forest succession.</title>
        <authorList>
            <person name="Epihov D.Z."/>
        </authorList>
    </citation>
    <scope>NUCLEOTIDE SEQUENCE [LARGE SCALE GENOMIC DNA]</scope>
    <source>
        <strain evidence="3">Pan2503</strain>
    </source>
</reference>
<dbReference type="EMBL" id="JACDQQ010001270">
    <property type="protein sequence ID" value="MBA0085932.1"/>
    <property type="molecule type" value="Genomic_DNA"/>
</dbReference>
<dbReference type="PANTHER" id="PTHR16943:SF8">
    <property type="entry name" value="2-METHYLCITRATE DEHYDRATASE"/>
    <property type="match status" value="1"/>
</dbReference>